<organism evidence="2 3">
    <name type="scientific">Ignelater luminosus</name>
    <name type="common">Cucubano</name>
    <name type="synonym">Pyrophorus luminosus</name>
    <dbReference type="NCBI Taxonomy" id="2038154"/>
    <lineage>
        <taxon>Eukaryota</taxon>
        <taxon>Metazoa</taxon>
        <taxon>Ecdysozoa</taxon>
        <taxon>Arthropoda</taxon>
        <taxon>Hexapoda</taxon>
        <taxon>Insecta</taxon>
        <taxon>Pterygota</taxon>
        <taxon>Neoptera</taxon>
        <taxon>Endopterygota</taxon>
        <taxon>Coleoptera</taxon>
        <taxon>Polyphaga</taxon>
        <taxon>Elateriformia</taxon>
        <taxon>Elateroidea</taxon>
        <taxon>Elateridae</taxon>
        <taxon>Agrypninae</taxon>
        <taxon>Pyrophorini</taxon>
        <taxon>Ignelater</taxon>
    </lineage>
</organism>
<dbReference type="EMBL" id="VTPC01074176">
    <property type="protein sequence ID" value="KAF2888746.1"/>
    <property type="molecule type" value="Genomic_DNA"/>
</dbReference>
<evidence type="ECO:0000259" key="1">
    <source>
        <dbReference type="PROSITE" id="PS50994"/>
    </source>
</evidence>
<dbReference type="InterPro" id="IPR012337">
    <property type="entry name" value="RNaseH-like_sf"/>
</dbReference>
<feature type="domain" description="Integrase catalytic" evidence="1">
    <location>
        <begin position="32"/>
        <end position="190"/>
    </location>
</feature>
<dbReference type="GO" id="GO:0015074">
    <property type="term" value="P:DNA integration"/>
    <property type="evidence" value="ECO:0007669"/>
    <property type="project" value="InterPro"/>
</dbReference>
<dbReference type="InterPro" id="IPR036397">
    <property type="entry name" value="RNaseH_sf"/>
</dbReference>
<sequence>MNKRIRQTLAACDLCQKTKISRAIEGKMHHVISERPNDILCLDLIGLLSVSRGGATQLLVTVDAFSKFVKLYPLRRATTKAILNKLQNDYFPNYGTPQKILLDNGTQFRSQTWISVLESANIKHIRTCVYHPQGNMTERVNREIGRILRAFCHMKHTKWATMTAQVEVWLNQAVHKSTGYALIELHLNKKISNPFLTANMFPSVNRVMNKNEPRILKLAYSNLKAAAEKRKCYHDKKANPVSFVDGSRVLIRTHPQSNAMLGEIKKFFLLYEGPYVVKKSSGANSYVLTDLDGKIKGTYHMSELKPFVTADHNPL</sequence>
<dbReference type="SUPFAM" id="SSF53098">
    <property type="entry name" value="Ribonuclease H-like"/>
    <property type="match status" value="1"/>
</dbReference>
<evidence type="ECO:0000313" key="2">
    <source>
        <dbReference type="EMBL" id="KAF2888746.1"/>
    </source>
</evidence>
<dbReference type="PROSITE" id="PS50994">
    <property type="entry name" value="INTEGRASE"/>
    <property type="match status" value="1"/>
</dbReference>
<gene>
    <name evidence="2" type="ORF">ILUMI_17427</name>
</gene>
<dbReference type="AlphaFoldDB" id="A0A8K0CPF7"/>
<proteinExistence type="predicted"/>
<dbReference type="OrthoDB" id="8195151at2759"/>
<reference evidence="2" key="1">
    <citation type="submission" date="2019-08" db="EMBL/GenBank/DDBJ databases">
        <title>The genome of the North American firefly Photinus pyralis.</title>
        <authorList>
            <consortium name="Photinus pyralis genome working group"/>
            <person name="Fallon T.R."/>
            <person name="Sander Lower S.E."/>
            <person name="Weng J.-K."/>
        </authorList>
    </citation>
    <scope>NUCLEOTIDE SEQUENCE</scope>
    <source>
        <strain evidence="2">TRF0915ILg1</strain>
        <tissue evidence="2">Whole body</tissue>
    </source>
</reference>
<accession>A0A8K0CPF7</accession>
<evidence type="ECO:0000313" key="3">
    <source>
        <dbReference type="Proteomes" id="UP000801492"/>
    </source>
</evidence>
<name>A0A8K0CPF7_IGNLU</name>
<dbReference type="InterPro" id="IPR050951">
    <property type="entry name" value="Retrovirus_Pol_polyprotein"/>
</dbReference>
<dbReference type="Gene3D" id="3.30.420.10">
    <property type="entry name" value="Ribonuclease H-like superfamily/Ribonuclease H"/>
    <property type="match status" value="1"/>
</dbReference>
<dbReference type="GO" id="GO:0003676">
    <property type="term" value="F:nucleic acid binding"/>
    <property type="evidence" value="ECO:0007669"/>
    <property type="project" value="InterPro"/>
</dbReference>
<dbReference type="Pfam" id="PF00665">
    <property type="entry name" value="rve"/>
    <property type="match status" value="1"/>
</dbReference>
<dbReference type="PANTHER" id="PTHR37984">
    <property type="entry name" value="PROTEIN CBG26694"/>
    <property type="match status" value="1"/>
</dbReference>
<dbReference type="Proteomes" id="UP000801492">
    <property type="component" value="Unassembled WGS sequence"/>
</dbReference>
<comment type="caution">
    <text evidence="2">The sequence shown here is derived from an EMBL/GenBank/DDBJ whole genome shotgun (WGS) entry which is preliminary data.</text>
</comment>
<dbReference type="InterPro" id="IPR001584">
    <property type="entry name" value="Integrase_cat-core"/>
</dbReference>
<keyword evidence="3" id="KW-1185">Reference proteome</keyword>
<dbReference type="PANTHER" id="PTHR37984:SF5">
    <property type="entry name" value="PROTEIN NYNRIN-LIKE"/>
    <property type="match status" value="1"/>
</dbReference>
<protein>
    <recommendedName>
        <fullName evidence="1">Integrase catalytic domain-containing protein</fullName>
    </recommendedName>
</protein>